<keyword evidence="5" id="KW-0573">Peptidoglycan synthesis</keyword>
<feature type="domain" description="Peptidase S11 D-alanyl-D-alanine carboxypeptidase A N-terminal" evidence="9">
    <location>
        <begin position="9"/>
        <end position="229"/>
    </location>
</feature>
<dbReference type="Gene3D" id="3.40.710.10">
    <property type="entry name" value="DD-peptidase/beta-lactamase superfamily"/>
    <property type="match status" value="1"/>
</dbReference>
<evidence type="ECO:0000256" key="6">
    <source>
        <dbReference type="ARBA" id="ARBA00023316"/>
    </source>
</evidence>
<sequence length="377" mass="39366">MALSVLPANAGPSIAVDVGTGKVLSQDNASQRWYPASTTKLMTAYLVLREVQAGRASLDTPVVVTRLAAAQAPSKMGYPAGSVIRLDKALRMLLVKSANDIAVAIAESIGGSHEGFVARMNAEAARLGMRDTHFINPNGLPGPGQYSSAKDLAILAVAIRHEFPAFTDYFSTEAIRAGDATMVNGNGLLGRLRGADGMKTGYICASGFNLVSSATRDGRTIVAVVLGAQGPISRERESARLLEDGFKVDPAKAEFTVTQLPSSSGPPFDVSETVCSADARTARANERKLEDEREQPFGSPFLTALDRDPVVYPVELGGAAGGHGAAPGVSVIAGYGIPVPTWRPEPPQLVETGDAAADAGRAARVLSPQPESREASQ</sequence>
<evidence type="ECO:0000256" key="3">
    <source>
        <dbReference type="ARBA" id="ARBA00022801"/>
    </source>
</evidence>
<organism evidence="10 11">
    <name type="scientific">Aureimonas altamirensis DSM 21988</name>
    <dbReference type="NCBI Taxonomy" id="1121026"/>
    <lineage>
        <taxon>Bacteria</taxon>
        <taxon>Pseudomonadati</taxon>
        <taxon>Pseudomonadota</taxon>
        <taxon>Alphaproteobacteria</taxon>
        <taxon>Hyphomicrobiales</taxon>
        <taxon>Aurantimonadaceae</taxon>
        <taxon>Aureimonas</taxon>
    </lineage>
</organism>
<dbReference type="PRINTS" id="PR00725">
    <property type="entry name" value="DADACBPTASE1"/>
</dbReference>
<dbReference type="InterPro" id="IPR018044">
    <property type="entry name" value="Peptidase_S11"/>
</dbReference>
<dbReference type="Proteomes" id="UP000184290">
    <property type="component" value="Unassembled WGS sequence"/>
</dbReference>
<keyword evidence="6" id="KW-0961">Cell wall biogenesis/degradation</keyword>
<dbReference type="PANTHER" id="PTHR21581">
    <property type="entry name" value="D-ALANYL-D-ALANINE CARBOXYPEPTIDASE"/>
    <property type="match status" value="1"/>
</dbReference>
<evidence type="ECO:0000256" key="7">
    <source>
        <dbReference type="RuleBase" id="RU004016"/>
    </source>
</evidence>
<feature type="compositionally biased region" description="Low complexity" evidence="8">
    <location>
        <begin position="353"/>
        <end position="364"/>
    </location>
</feature>
<evidence type="ECO:0000256" key="4">
    <source>
        <dbReference type="ARBA" id="ARBA00022960"/>
    </source>
</evidence>
<evidence type="ECO:0000256" key="2">
    <source>
        <dbReference type="ARBA" id="ARBA00022729"/>
    </source>
</evidence>
<reference evidence="10 11" key="1">
    <citation type="submission" date="2016-11" db="EMBL/GenBank/DDBJ databases">
        <authorList>
            <person name="Varghese N."/>
            <person name="Submissions S."/>
        </authorList>
    </citation>
    <scope>NUCLEOTIDE SEQUENCE [LARGE SCALE GENOMIC DNA]</scope>
    <source>
        <strain evidence="10 11">DSM 21988</strain>
    </source>
</reference>
<accession>A0ABY1IG88</accession>
<dbReference type="InterPro" id="IPR001967">
    <property type="entry name" value="Peptidase_S11_N"/>
</dbReference>
<evidence type="ECO:0000313" key="11">
    <source>
        <dbReference type="Proteomes" id="UP000184290"/>
    </source>
</evidence>
<proteinExistence type="inferred from homology"/>
<dbReference type="PANTHER" id="PTHR21581:SF6">
    <property type="entry name" value="TRAFFICKING PROTEIN PARTICLE COMPLEX SUBUNIT 12"/>
    <property type="match status" value="1"/>
</dbReference>
<evidence type="ECO:0000259" key="9">
    <source>
        <dbReference type="Pfam" id="PF00768"/>
    </source>
</evidence>
<keyword evidence="4" id="KW-0133">Cell shape</keyword>
<name>A0ABY1IG88_9HYPH</name>
<keyword evidence="11" id="KW-1185">Reference proteome</keyword>
<comment type="similarity">
    <text evidence="1 7">Belongs to the peptidase S11 family.</text>
</comment>
<dbReference type="Pfam" id="PF00768">
    <property type="entry name" value="Peptidase_S11"/>
    <property type="match status" value="1"/>
</dbReference>
<dbReference type="InterPro" id="IPR012338">
    <property type="entry name" value="Beta-lactam/transpept-like"/>
</dbReference>
<keyword evidence="3" id="KW-0378">Hydrolase</keyword>
<gene>
    <name evidence="10" type="ORF">SAMN02745911_1762</name>
</gene>
<dbReference type="EMBL" id="FQZC01000002">
    <property type="protein sequence ID" value="SHJ12976.1"/>
    <property type="molecule type" value="Genomic_DNA"/>
</dbReference>
<evidence type="ECO:0000313" key="10">
    <source>
        <dbReference type="EMBL" id="SHJ12976.1"/>
    </source>
</evidence>
<keyword evidence="10" id="KW-0121">Carboxypeptidase</keyword>
<keyword evidence="2" id="KW-0732">Signal</keyword>
<evidence type="ECO:0000256" key="8">
    <source>
        <dbReference type="SAM" id="MobiDB-lite"/>
    </source>
</evidence>
<feature type="region of interest" description="Disordered" evidence="8">
    <location>
        <begin position="344"/>
        <end position="377"/>
    </location>
</feature>
<protein>
    <submittedName>
        <fullName evidence="10">D-alanyl-D-alanine carboxypeptidase</fullName>
    </submittedName>
</protein>
<comment type="caution">
    <text evidence="10">The sequence shown here is derived from an EMBL/GenBank/DDBJ whole genome shotgun (WGS) entry which is preliminary data.</text>
</comment>
<evidence type="ECO:0000256" key="1">
    <source>
        <dbReference type="ARBA" id="ARBA00007164"/>
    </source>
</evidence>
<evidence type="ECO:0000256" key="5">
    <source>
        <dbReference type="ARBA" id="ARBA00022984"/>
    </source>
</evidence>
<dbReference type="GO" id="GO:0004180">
    <property type="term" value="F:carboxypeptidase activity"/>
    <property type="evidence" value="ECO:0007669"/>
    <property type="project" value="UniProtKB-KW"/>
</dbReference>
<keyword evidence="10" id="KW-0645">Protease</keyword>
<dbReference type="SUPFAM" id="SSF56601">
    <property type="entry name" value="beta-lactamase/transpeptidase-like"/>
    <property type="match status" value="1"/>
</dbReference>